<accession>A7NGX9</accession>
<dbReference type="InterPro" id="IPR013087">
    <property type="entry name" value="Znf_C2H2_type"/>
</dbReference>
<reference evidence="2 3" key="1">
    <citation type="submission" date="2007-08" db="EMBL/GenBank/DDBJ databases">
        <title>Complete sequence of Roseiflexus castenholzii DSM 13941.</title>
        <authorList>
            <consortium name="US DOE Joint Genome Institute"/>
            <person name="Copeland A."/>
            <person name="Lucas S."/>
            <person name="Lapidus A."/>
            <person name="Barry K."/>
            <person name="Glavina del Rio T."/>
            <person name="Dalin E."/>
            <person name="Tice H."/>
            <person name="Pitluck S."/>
            <person name="Thompson L.S."/>
            <person name="Brettin T."/>
            <person name="Bruce D."/>
            <person name="Detter J.C."/>
            <person name="Han C."/>
            <person name="Tapia R."/>
            <person name="Schmutz J."/>
            <person name="Larimer F."/>
            <person name="Land M."/>
            <person name="Hauser L."/>
            <person name="Kyrpides N."/>
            <person name="Mikhailova N."/>
            <person name="Bryant D.A."/>
            <person name="Hanada S."/>
            <person name="Tsukatani Y."/>
            <person name="Richardson P."/>
        </authorList>
    </citation>
    <scope>NUCLEOTIDE SEQUENCE [LARGE SCALE GENOMIC DNA]</scope>
    <source>
        <strain evidence="3">DSM 13941 / HLO8</strain>
    </source>
</reference>
<dbReference type="KEGG" id="rca:Rcas_0597"/>
<organism evidence="2 3">
    <name type="scientific">Roseiflexus castenholzii (strain DSM 13941 / HLO8)</name>
    <dbReference type="NCBI Taxonomy" id="383372"/>
    <lineage>
        <taxon>Bacteria</taxon>
        <taxon>Bacillati</taxon>
        <taxon>Chloroflexota</taxon>
        <taxon>Chloroflexia</taxon>
        <taxon>Chloroflexales</taxon>
        <taxon>Roseiflexineae</taxon>
        <taxon>Roseiflexaceae</taxon>
        <taxon>Roseiflexus</taxon>
    </lineage>
</organism>
<dbReference type="AlphaFoldDB" id="A7NGX9"/>
<dbReference type="STRING" id="383372.Rcas_0597"/>
<evidence type="ECO:0000259" key="1">
    <source>
        <dbReference type="PROSITE" id="PS00028"/>
    </source>
</evidence>
<evidence type="ECO:0000313" key="3">
    <source>
        <dbReference type="Proteomes" id="UP000000263"/>
    </source>
</evidence>
<dbReference type="HOGENOM" id="CLU_1371312_0_0_0"/>
<dbReference type="EMBL" id="CP000804">
    <property type="protein sequence ID" value="ABU56726.1"/>
    <property type="molecule type" value="Genomic_DNA"/>
</dbReference>
<feature type="domain" description="C2H2-type" evidence="1">
    <location>
        <begin position="19"/>
        <end position="43"/>
    </location>
</feature>
<protein>
    <recommendedName>
        <fullName evidence="1">C2H2-type domain-containing protein</fullName>
    </recommendedName>
</protein>
<gene>
    <name evidence="2" type="ordered locus">Rcas_0597</name>
</gene>
<proteinExistence type="predicted"/>
<keyword evidence="3" id="KW-1185">Reference proteome</keyword>
<sequence>MRGWRVDAPFTYPVSRVECAYEHCGHAWRWGAPFSPHPLPLSHARVRPPVDVLRFAWSGAPHAARARGNIRRGWCNLPVHPSLPTGAQEAGRAQAQIMTRPLDNGERQPVCEGASASGARWASCPVNARVHHKSDGSLSREGVRGRMFPECSHQASLQRDMRAFIGAASAQYAVDVRARTVIINGVSCRLLSADITYPR</sequence>
<evidence type="ECO:0000313" key="2">
    <source>
        <dbReference type="EMBL" id="ABU56726.1"/>
    </source>
</evidence>
<dbReference type="Proteomes" id="UP000000263">
    <property type="component" value="Chromosome"/>
</dbReference>
<dbReference type="PROSITE" id="PS00028">
    <property type="entry name" value="ZINC_FINGER_C2H2_1"/>
    <property type="match status" value="1"/>
</dbReference>
<name>A7NGX9_ROSCS</name>